<evidence type="ECO:0000313" key="2">
    <source>
        <dbReference type="EMBL" id="MFB9898397.1"/>
    </source>
</evidence>
<reference evidence="2 3" key="1">
    <citation type="submission" date="2024-09" db="EMBL/GenBank/DDBJ databases">
        <authorList>
            <person name="Sun Q."/>
            <person name="Mori K."/>
        </authorList>
    </citation>
    <scope>NUCLEOTIDE SEQUENCE [LARGE SCALE GENOMIC DNA]</scope>
    <source>
        <strain evidence="2 3">ATCC 51272</strain>
    </source>
</reference>
<keyword evidence="1" id="KW-1133">Transmembrane helix</keyword>
<name>A0ABV5ZLY7_9BACT</name>
<proteinExistence type="predicted"/>
<organism evidence="2 3">
    <name type="scientific">Hallella seregens ATCC 51272</name>
    <dbReference type="NCBI Taxonomy" id="1336250"/>
    <lineage>
        <taxon>Bacteria</taxon>
        <taxon>Pseudomonadati</taxon>
        <taxon>Bacteroidota</taxon>
        <taxon>Bacteroidia</taxon>
        <taxon>Bacteroidales</taxon>
        <taxon>Prevotellaceae</taxon>
        <taxon>Hallella</taxon>
    </lineage>
</organism>
<feature type="transmembrane region" description="Helical" evidence="1">
    <location>
        <begin position="179"/>
        <end position="197"/>
    </location>
</feature>
<feature type="transmembrane region" description="Helical" evidence="1">
    <location>
        <begin position="127"/>
        <end position="147"/>
    </location>
</feature>
<sequence length="201" mass="21869">MNTQHPEMTAERSLELIRKHIEESRQTLSRQMGKPLLLWGSLVFVTALVVGHLWQHCGGPVWNLLWLAMTAVGFGLNYLLDRRSTVHATGFVPVMLGKTWLTFCFFALGLFAAGTLASSVAQPVRSVPFAGTLALLMGMATAVSGFLLNKRLIAFCGILLGIFCLIADCYISGASEMLLIAGMAVAGLIVPGLYLQWKTRV</sequence>
<comment type="caution">
    <text evidence="2">The sequence shown here is derived from an EMBL/GenBank/DDBJ whole genome shotgun (WGS) entry which is preliminary data.</text>
</comment>
<keyword evidence="3" id="KW-1185">Reference proteome</keyword>
<dbReference type="EMBL" id="JBHLZF010000002">
    <property type="protein sequence ID" value="MFB9898397.1"/>
    <property type="molecule type" value="Genomic_DNA"/>
</dbReference>
<feature type="transmembrane region" description="Helical" evidence="1">
    <location>
        <begin position="100"/>
        <end position="121"/>
    </location>
</feature>
<keyword evidence="1" id="KW-0812">Transmembrane</keyword>
<evidence type="ECO:0000256" key="1">
    <source>
        <dbReference type="SAM" id="Phobius"/>
    </source>
</evidence>
<evidence type="ECO:0000313" key="3">
    <source>
        <dbReference type="Proteomes" id="UP001589688"/>
    </source>
</evidence>
<feature type="transmembrane region" description="Helical" evidence="1">
    <location>
        <begin position="61"/>
        <end position="80"/>
    </location>
</feature>
<dbReference type="Proteomes" id="UP001589688">
    <property type="component" value="Unassembled WGS sequence"/>
</dbReference>
<feature type="transmembrane region" description="Helical" evidence="1">
    <location>
        <begin position="36"/>
        <end position="55"/>
    </location>
</feature>
<dbReference type="RefSeq" id="WP_027953105.1">
    <property type="nucleotide sequence ID" value="NZ_JBHLZF010000002.1"/>
</dbReference>
<accession>A0ABV5ZLY7</accession>
<feature type="transmembrane region" description="Helical" evidence="1">
    <location>
        <begin position="152"/>
        <end position="173"/>
    </location>
</feature>
<keyword evidence="1" id="KW-0472">Membrane</keyword>
<gene>
    <name evidence="2" type="ORF">ACFFK8_11475</name>
</gene>
<protein>
    <submittedName>
        <fullName evidence="2">Uncharacterized protein</fullName>
    </submittedName>
</protein>